<evidence type="ECO:0000313" key="7">
    <source>
        <dbReference type="WBParaSite" id="BXY_0347600.1"/>
    </source>
</evidence>
<dbReference type="Proteomes" id="UP000095284">
    <property type="component" value="Unplaced"/>
</dbReference>
<evidence type="ECO:0000256" key="5">
    <source>
        <dbReference type="SAM" id="MobiDB-lite"/>
    </source>
</evidence>
<reference evidence="7" key="1">
    <citation type="submission" date="2016-11" db="UniProtKB">
        <authorList>
            <consortium name="WormBaseParasite"/>
        </authorList>
    </citation>
    <scope>IDENTIFICATION</scope>
</reference>
<proteinExistence type="inferred from homology"/>
<comment type="similarity">
    <text evidence="4">Belongs to the DONSON family.</text>
</comment>
<keyword evidence="3" id="KW-0539">Nucleus</keyword>
<dbReference type="eggNOG" id="KOG4734">
    <property type="taxonomic scope" value="Eukaryota"/>
</dbReference>
<dbReference type="GO" id="GO:0033260">
    <property type="term" value="P:nuclear DNA replication"/>
    <property type="evidence" value="ECO:0007669"/>
    <property type="project" value="TreeGrafter"/>
</dbReference>
<feature type="region of interest" description="Disordered" evidence="5">
    <location>
        <begin position="1"/>
        <end position="87"/>
    </location>
</feature>
<evidence type="ECO:0000256" key="2">
    <source>
        <dbReference type="ARBA" id="ARBA00022473"/>
    </source>
</evidence>
<evidence type="ECO:0000256" key="4">
    <source>
        <dbReference type="ARBA" id="ARBA00025806"/>
    </source>
</evidence>
<evidence type="ECO:0000256" key="3">
    <source>
        <dbReference type="ARBA" id="ARBA00023242"/>
    </source>
</evidence>
<dbReference type="PANTHER" id="PTHR12972:SF0">
    <property type="entry name" value="PROTEIN DOWNSTREAM NEIGHBOR OF SON"/>
    <property type="match status" value="1"/>
</dbReference>
<name>A0A1I7RRX7_BURXY</name>
<organism evidence="6 7">
    <name type="scientific">Bursaphelenchus xylophilus</name>
    <name type="common">Pinewood nematode worm</name>
    <name type="synonym">Aphelenchoides xylophilus</name>
    <dbReference type="NCBI Taxonomy" id="6326"/>
    <lineage>
        <taxon>Eukaryota</taxon>
        <taxon>Metazoa</taxon>
        <taxon>Ecdysozoa</taxon>
        <taxon>Nematoda</taxon>
        <taxon>Chromadorea</taxon>
        <taxon>Rhabditida</taxon>
        <taxon>Tylenchina</taxon>
        <taxon>Tylenchomorpha</taxon>
        <taxon>Aphelenchoidea</taxon>
        <taxon>Aphelenchoididae</taxon>
        <taxon>Bursaphelenchus</taxon>
    </lineage>
</organism>
<dbReference type="GO" id="GO:0005634">
    <property type="term" value="C:nucleus"/>
    <property type="evidence" value="ECO:0007669"/>
    <property type="project" value="UniProtKB-SubCell"/>
</dbReference>
<protein>
    <submittedName>
        <fullName evidence="7">UBX domain-containing protein</fullName>
    </submittedName>
</protein>
<comment type="subcellular location">
    <subcellularLocation>
        <location evidence="1">Nucleus</location>
    </subcellularLocation>
</comment>
<feature type="compositionally biased region" description="Polar residues" evidence="5">
    <location>
        <begin position="59"/>
        <end position="68"/>
    </location>
</feature>
<feature type="compositionally biased region" description="Basic residues" evidence="5">
    <location>
        <begin position="1"/>
        <end position="27"/>
    </location>
</feature>
<dbReference type="AlphaFoldDB" id="A0A1I7RRX7"/>
<accession>A0A1I7RRX7</accession>
<dbReference type="InterPro" id="IPR024861">
    <property type="entry name" value="Donson"/>
</dbReference>
<evidence type="ECO:0000256" key="1">
    <source>
        <dbReference type="ARBA" id="ARBA00004123"/>
    </source>
</evidence>
<dbReference type="WBParaSite" id="BXY_0347600.1">
    <property type="protein sequence ID" value="BXY_0347600.1"/>
    <property type="gene ID" value="BXY_0347600"/>
</dbReference>
<sequence length="533" mass="60578">MLSPLKRKLAHKKSPYKSPRKSPHKNKTFNSPSLQKTLLKKRKSRVSLLFQKVDEDFSKPSTSGSGDNCENEDPIPAKKPRRRCSPERVKVQNLPQDLRIGNKLIVKSSIPFTFTPKISQTTYEQTVRLNMTASQAYLKNPKVSENPEVLLQASCLYWKYPCSSILKFPRLEGASGLLRTEKRSYNPISRETVELTATLWQDAFEDLYCQWKDYDLTAFYVCSNSFTVLFIKSQKTEVTTTEGEDPGETSCMGFNEFTQYKAIITPSTRSLRKWLGDNDISYTKVFSSGAEEINESLASMNDSQDSLDVSSFSLQSQRTERARTPDQSYQVLKAVNPEEEYVSPMKLGEDVANDDFLRRIGLSPSVMVRNETRDSQSCSQFSMDCNSQDSLKPAAGTTLVLSDVNSIDAFRSLLCNNKTGWVRSGPEAGLPPTLISTEQFMNASLTSLEIRTQKLRKEKHQYVIEIQNGPILPHLPRMVFEYLRNSGQFKDENIIHFHVNGRSIYDGLNEGFSDGMKNINNFSYNPKDSHFEY</sequence>
<keyword evidence="2" id="KW-0217">Developmental protein</keyword>
<evidence type="ECO:0000313" key="6">
    <source>
        <dbReference type="Proteomes" id="UP000095284"/>
    </source>
</evidence>
<dbReference type="PANTHER" id="PTHR12972">
    <property type="entry name" value="DOWNSTREAM NEIGHBOR OF SON"/>
    <property type="match status" value="1"/>
</dbReference>